<dbReference type="EMBL" id="KV442024">
    <property type="protein sequence ID" value="OAQ32682.1"/>
    <property type="molecule type" value="Genomic_DNA"/>
</dbReference>
<keyword evidence="1" id="KW-0812">Transmembrane</keyword>
<keyword evidence="1" id="KW-1133">Transmembrane helix</keyword>
<proteinExistence type="predicted"/>
<organism evidence="2 3">
    <name type="scientific">Linnemannia elongata AG-77</name>
    <dbReference type="NCBI Taxonomy" id="1314771"/>
    <lineage>
        <taxon>Eukaryota</taxon>
        <taxon>Fungi</taxon>
        <taxon>Fungi incertae sedis</taxon>
        <taxon>Mucoromycota</taxon>
        <taxon>Mortierellomycotina</taxon>
        <taxon>Mortierellomycetes</taxon>
        <taxon>Mortierellales</taxon>
        <taxon>Mortierellaceae</taxon>
        <taxon>Linnemannia</taxon>
    </lineage>
</organism>
<feature type="transmembrane region" description="Helical" evidence="1">
    <location>
        <begin position="6"/>
        <end position="28"/>
    </location>
</feature>
<keyword evidence="1" id="KW-0472">Membrane</keyword>
<evidence type="ECO:0000256" key="1">
    <source>
        <dbReference type="SAM" id="Phobius"/>
    </source>
</evidence>
<keyword evidence="3" id="KW-1185">Reference proteome</keyword>
<sequence>MANQSVVDAFVILGSFSTFFISIVLLLWTSLSDTELARDLWNWLGDVYYGEFWYGEYNSILKGRHYCCPCLWCIEQPVLEANMVRLDHFGHVPDKPSSQTCWTILPDLASVGSVGVKHDANETVRRDPLGRVMLKVNLEDLMQLLLRGNPTLNWDNPWGGRPWRQKTSYGFVELNMANSDMLGLIKIDPIPYNSTTHGSTLTGKAIQELWEKGYTGFPNDLFHGADDPDSCLALRSSLNHLTIGTHSPYALTPQAFSNILHHFCMLFGNNGKNSDGHEIDESEKVCTRHTCRITWNDVADDTGILAARLQWQGRGVRSQQNDVVETIRNLAELASKMRRAALSIDCDHELCDTKKKMCKFLYDMLHRSFDCKFAPDWAHKHGWFGPNAVYFGGPPKQAQWVCRPQ</sequence>
<protein>
    <submittedName>
        <fullName evidence="2">Uncharacterized protein</fullName>
    </submittedName>
</protein>
<reference evidence="2 3" key="1">
    <citation type="submission" date="2016-05" db="EMBL/GenBank/DDBJ databases">
        <title>Genome sequencing reveals origins of a unique bacterial endosymbiosis in the earliest lineages of terrestrial Fungi.</title>
        <authorList>
            <consortium name="DOE Joint Genome Institute"/>
            <person name="Uehling J."/>
            <person name="Gryganskyi A."/>
            <person name="Hameed K."/>
            <person name="Tschaplinski T."/>
            <person name="Misztal P."/>
            <person name="Wu S."/>
            <person name="Desiro A."/>
            <person name="Vande Pol N."/>
            <person name="Du Z.-Y."/>
            <person name="Zienkiewicz A."/>
            <person name="Zienkiewicz K."/>
            <person name="Morin E."/>
            <person name="Tisserant E."/>
            <person name="Splivallo R."/>
            <person name="Hainaut M."/>
            <person name="Henrissat B."/>
            <person name="Ohm R."/>
            <person name="Kuo A."/>
            <person name="Yan J."/>
            <person name="Lipzen A."/>
            <person name="Nolan M."/>
            <person name="Labutti K."/>
            <person name="Barry K."/>
            <person name="Goldstein A."/>
            <person name="Labbe J."/>
            <person name="Schadt C."/>
            <person name="Tuskan G."/>
            <person name="Grigoriev I."/>
            <person name="Martin F."/>
            <person name="Vilgalys R."/>
            <person name="Bonito G."/>
        </authorList>
    </citation>
    <scope>NUCLEOTIDE SEQUENCE [LARGE SCALE GENOMIC DNA]</scope>
    <source>
        <strain evidence="2 3">AG-77</strain>
    </source>
</reference>
<name>A0A197K4V6_9FUNG</name>
<evidence type="ECO:0000313" key="3">
    <source>
        <dbReference type="Proteomes" id="UP000078512"/>
    </source>
</evidence>
<gene>
    <name evidence="2" type="ORF">K457DRAFT_16243</name>
</gene>
<dbReference type="Proteomes" id="UP000078512">
    <property type="component" value="Unassembled WGS sequence"/>
</dbReference>
<dbReference type="AlphaFoldDB" id="A0A197K4V6"/>
<evidence type="ECO:0000313" key="2">
    <source>
        <dbReference type="EMBL" id="OAQ32682.1"/>
    </source>
</evidence>
<accession>A0A197K4V6</accession>
<dbReference type="OrthoDB" id="10417443at2759"/>